<dbReference type="EMBL" id="LGTL01000003">
    <property type="protein sequence ID" value="KPA84466.1"/>
    <property type="molecule type" value="Genomic_DNA"/>
</dbReference>
<dbReference type="GeneID" id="26902719"/>
<dbReference type="OMA" id="FYLFHNY"/>
<dbReference type="VEuPathDB" id="TriTrypDB:LpyrH10_03_5750"/>
<keyword evidence="1" id="KW-0812">Transmembrane</keyword>
<dbReference type="RefSeq" id="XP_015662905.1">
    <property type="nucleotide sequence ID" value="XM_015799427.1"/>
</dbReference>
<feature type="domain" description="Fatty acid desaturase" evidence="2">
    <location>
        <begin position="98"/>
        <end position="340"/>
    </location>
</feature>
<keyword evidence="1" id="KW-1133">Transmembrane helix</keyword>
<evidence type="ECO:0000313" key="4">
    <source>
        <dbReference type="Proteomes" id="UP000037923"/>
    </source>
</evidence>
<dbReference type="EMBL" id="LGTL01000003">
    <property type="protein sequence ID" value="KPA84465.1"/>
    <property type="molecule type" value="Genomic_DNA"/>
</dbReference>
<dbReference type="CDD" id="cd03507">
    <property type="entry name" value="Delta12-FADS-like"/>
    <property type="match status" value="1"/>
</dbReference>
<dbReference type="Proteomes" id="UP000037923">
    <property type="component" value="Unassembled WGS sequence"/>
</dbReference>
<keyword evidence="4" id="KW-1185">Reference proteome</keyword>
<dbReference type="PANTHER" id="PTHR32100">
    <property type="entry name" value="OMEGA-6 FATTY ACID DESATURASE, CHLOROPLASTIC"/>
    <property type="match status" value="1"/>
</dbReference>
<protein>
    <submittedName>
        <fullName evidence="3">Putative mitochondrial Fatty acid desaturase</fullName>
    </submittedName>
</protein>
<dbReference type="GO" id="GO:0006629">
    <property type="term" value="P:lipid metabolic process"/>
    <property type="evidence" value="ECO:0007669"/>
    <property type="project" value="InterPro"/>
</dbReference>
<dbReference type="Pfam" id="PF00487">
    <property type="entry name" value="FA_desaturase"/>
    <property type="match status" value="1"/>
</dbReference>
<proteinExistence type="predicted"/>
<feature type="transmembrane region" description="Helical" evidence="1">
    <location>
        <begin position="186"/>
        <end position="205"/>
    </location>
</feature>
<sequence length="394" mass="45185">MKSVLKAGLKEDVDVMVPTSELTIKQIQDRIPAKFFERSTMHSVLYLARDTCQLLAAYFIMYRWGVPALAGLEGSVYGANGSNVGSWLLVGAVKLLAWNAFWFVQGLNGTAFWVLAHECGHQAFSPYRAVNNSVGLVLHSALLVPYHSWRISHGIHHKHTNHLTKDTVFIPRKENKVIELVEETPLAMLWGMLVLFLFGWPMYLLTNVAGQDYGRRTNHFEPSSPLFRKEDAADIVLSDVGVLATLSVLGLCTYQFGFSSVYCWYLVPYLWVNFWLLYITYLQHTDIRIPHYTQEHWTFVRGAIAAVDRDYGFLLNDWLHHINDSHVVHHLFSQMPFYNAIVVTREYIRGILGDTYVEDHRPLVVALCDSWRHCRYVIPSEGVSVFYGCNRKRA</sequence>
<organism evidence="3 4">
    <name type="scientific">Leptomonas pyrrhocoris</name>
    <name type="common">Firebug parasite</name>
    <dbReference type="NCBI Taxonomy" id="157538"/>
    <lineage>
        <taxon>Eukaryota</taxon>
        <taxon>Discoba</taxon>
        <taxon>Euglenozoa</taxon>
        <taxon>Kinetoplastea</taxon>
        <taxon>Metakinetoplastina</taxon>
        <taxon>Trypanosomatida</taxon>
        <taxon>Trypanosomatidae</taxon>
        <taxon>Leishmaniinae</taxon>
        <taxon>Leptomonas</taxon>
    </lineage>
</organism>
<keyword evidence="1" id="KW-0472">Membrane</keyword>
<accession>A0A0M9G881</accession>
<feature type="transmembrane region" description="Helical" evidence="1">
    <location>
        <begin position="235"/>
        <end position="254"/>
    </location>
</feature>
<dbReference type="RefSeq" id="XP_015662904.1">
    <property type="nucleotide sequence ID" value="XM_015799426.1"/>
</dbReference>
<dbReference type="GO" id="GO:0016491">
    <property type="term" value="F:oxidoreductase activity"/>
    <property type="evidence" value="ECO:0007669"/>
    <property type="project" value="InterPro"/>
</dbReference>
<evidence type="ECO:0000259" key="2">
    <source>
        <dbReference type="Pfam" id="PF00487"/>
    </source>
</evidence>
<reference evidence="3 4" key="1">
    <citation type="submission" date="2015-07" db="EMBL/GenBank/DDBJ databases">
        <title>High-quality genome of monoxenous trypanosomatid Leptomonas pyrrhocoris.</title>
        <authorList>
            <person name="Flegontov P."/>
            <person name="Butenko A."/>
            <person name="Firsov S."/>
            <person name="Vlcek C."/>
            <person name="Logacheva M.D."/>
            <person name="Field M."/>
            <person name="Filatov D."/>
            <person name="Flegontova O."/>
            <person name="Gerasimov E."/>
            <person name="Jackson A.P."/>
            <person name="Kelly S."/>
            <person name="Opperdoes F."/>
            <person name="O'Reilly A."/>
            <person name="Votypka J."/>
            <person name="Yurchenko V."/>
            <person name="Lukes J."/>
        </authorList>
    </citation>
    <scope>NUCLEOTIDE SEQUENCE [LARGE SCALE GENOMIC DNA]</scope>
    <source>
        <strain evidence="3">H10</strain>
    </source>
</reference>
<evidence type="ECO:0000313" key="3">
    <source>
        <dbReference type="EMBL" id="KPA84466.1"/>
    </source>
</evidence>
<comment type="caution">
    <text evidence="3">The sequence shown here is derived from an EMBL/GenBank/DDBJ whole genome shotgun (WGS) entry which is preliminary data.</text>
</comment>
<dbReference type="InterPro" id="IPR012171">
    <property type="entry name" value="Fatty_acid_desaturase"/>
</dbReference>
<dbReference type="AlphaFoldDB" id="A0A0M9G881"/>
<gene>
    <name evidence="3" type="ORF">ABB37_02424</name>
</gene>
<dbReference type="InterPro" id="IPR005804">
    <property type="entry name" value="FA_desaturase_dom"/>
</dbReference>
<feature type="transmembrane region" description="Helical" evidence="1">
    <location>
        <begin position="261"/>
        <end position="281"/>
    </location>
</feature>
<evidence type="ECO:0000256" key="1">
    <source>
        <dbReference type="SAM" id="Phobius"/>
    </source>
</evidence>
<dbReference type="OrthoDB" id="1461976at2759"/>
<name>A0A0M9G881_LEPPY</name>